<dbReference type="SMART" id="SM01294">
    <property type="entry name" value="PKS_PP_betabranch"/>
    <property type="match status" value="1"/>
</dbReference>
<dbReference type="Gene3D" id="3.40.47.10">
    <property type="match status" value="1"/>
</dbReference>
<dbReference type="PANTHER" id="PTHR43775">
    <property type="entry name" value="FATTY ACID SYNTHASE"/>
    <property type="match status" value="1"/>
</dbReference>
<dbReference type="InterPro" id="IPR020843">
    <property type="entry name" value="ER"/>
</dbReference>
<keyword evidence="7" id="KW-0511">Multifunctional enzyme</keyword>
<dbReference type="InterPro" id="IPR055123">
    <property type="entry name" value="SpnB-like_Rossmann"/>
</dbReference>
<evidence type="ECO:0000256" key="4">
    <source>
        <dbReference type="ARBA" id="ARBA00022553"/>
    </source>
</evidence>
<dbReference type="InterPro" id="IPR020841">
    <property type="entry name" value="PKS_Beta-ketoAc_synthase_dom"/>
</dbReference>
<dbReference type="PANTHER" id="PTHR43775:SF51">
    <property type="entry name" value="INACTIVE PHENOLPHTHIOCEROL SYNTHESIS POLYKETIDE SYNTHASE TYPE I PKS1-RELATED"/>
    <property type="match status" value="1"/>
</dbReference>
<keyword evidence="6" id="KW-0045">Antibiotic biosynthesis</keyword>
<dbReference type="SMART" id="SM00829">
    <property type="entry name" value="PKS_ER"/>
    <property type="match status" value="1"/>
</dbReference>
<feature type="active site" description="Proton donor; for dehydratase activity" evidence="9">
    <location>
        <position position="1141"/>
    </location>
</feature>
<dbReference type="Pfam" id="PF22953">
    <property type="entry name" value="SpnB_Rossmann"/>
    <property type="match status" value="1"/>
</dbReference>
<feature type="region of interest" description="C-terminal hotdog fold" evidence="9">
    <location>
        <begin position="1078"/>
        <end position="1220"/>
    </location>
</feature>
<dbReference type="Gene3D" id="3.40.50.11460">
    <property type="match status" value="1"/>
</dbReference>
<dbReference type="PROSITE" id="PS52004">
    <property type="entry name" value="KS3_2"/>
    <property type="match status" value="1"/>
</dbReference>
<dbReference type="InterPro" id="IPR049900">
    <property type="entry name" value="PKS_mFAS_DH"/>
</dbReference>
<dbReference type="PROSITE" id="PS52019">
    <property type="entry name" value="PKS_MFAS_DH"/>
    <property type="match status" value="1"/>
</dbReference>
<dbReference type="InterPro" id="IPR036736">
    <property type="entry name" value="ACP-like_sf"/>
</dbReference>
<evidence type="ECO:0000313" key="13">
    <source>
        <dbReference type="EMBL" id="MBJ3813134.1"/>
    </source>
</evidence>
<dbReference type="PROSITE" id="PS50075">
    <property type="entry name" value="CARRIER"/>
    <property type="match status" value="1"/>
</dbReference>
<proteinExistence type="predicted"/>
<dbReference type="Gene3D" id="3.10.129.110">
    <property type="entry name" value="Polyketide synthase dehydratase"/>
    <property type="match status" value="1"/>
</dbReference>
<comment type="pathway">
    <text evidence="2">Antibiotic biosynthesis.</text>
</comment>
<dbReference type="InterPro" id="IPR001227">
    <property type="entry name" value="Ac_transferase_dom_sf"/>
</dbReference>
<dbReference type="InterPro" id="IPR016039">
    <property type="entry name" value="Thiolase-like"/>
</dbReference>
<keyword evidence="3" id="KW-0596">Phosphopantetheine</keyword>
<dbReference type="Pfam" id="PF00550">
    <property type="entry name" value="PP-binding"/>
    <property type="match status" value="1"/>
</dbReference>
<evidence type="ECO:0000256" key="1">
    <source>
        <dbReference type="ARBA" id="ARBA00001957"/>
    </source>
</evidence>
<dbReference type="SUPFAM" id="SSF53901">
    <property type="entry name" value="Thiolase-like"/>
    <property type="match status" value="1"/>
</dbReference>
<dbReference type="InterPro" id="IPR011032">
    <property type="entry name" value="GroES-like_sf"/>
</dbReference>
<dbReference type="InterPro" id="IPR009081">
    <property type="entry name" value="PP-bd_ACP"/>
</dbReference>
<dbReference type="SMART" id="SM00826">
    <property type="entry name" value="PKS_DH"/>
    <property type="match status" value="1"/>
</dbReference>
<dbReference type="InterPro" id="IPR036291">
    <property type="entry name" value="NAD(P)-bd_dom_sf"/>
</dbReference>
<evidence type="ECO:0000313" key="14">
    <source>
        <dbReference type="Proteomes" id="UP000634780"/>
    </source>
</evidence>
<reference evidence="13 14" key="1">
    <citation type="submission" date="2020-12" db="EMBL/GenBank/DDBJ databases">
        <title>Streptomyces typhae sp. nov., a novel endophytic actinomycete isolated from the root of cattail pollen (Typha angustifolia L.).</title>
        <authorList>
            <person name="Peng C."/>
            <person name="Liu C."/>
        </authorList>
    </citation>
    <scope>NUCLEOTIDE SEQUENCE [LARGE SCALE GENOMIC DNA]</scope>
    <source>
        <strain evidence="13 14">JCM 4753</strain>
    </source>
</reference>
<evidence type="ECO:0000256" key="8">
    <source>
        <dbReference type="ARBA" id="ARBA00023315"/>
    </source>
</evidence>
<dbReference type="InterPro" id="IPR018201">
    <property type="entry name" value="Ketoacyl_synth_AS"/>
</dbReference>
<dbReference type="Gene3D" id="3.40.366.10">
    <property type="entry name" value="Malonyl-Coenzyme A Acyl Carrier Protein, domain 2"/>
    <property type="match status" value="1"/>
</dbReference>
<keyword evidence="4" id="KW-0597">Phosphoprotein</keyword>
<evidence type="ECO:0000256" key="7">
    <source>
        <dbReference type="ARBA" id="ARBA00023268"/>
    </source>
</evidence>
<keyword evidence="5" id="KW-0808">Transferase</keyword>
<dbReference type="CDD" id="cd08956">
    <property type="entry name" value="KR_3_FAS_SDR_x"/>
    <property type="match status" value="1"/>
</dbReference>
<dbReference type="Pfam" id="PF00698">
    <property type="entry name" value="Acyl_transf_1"/>
    <property type="match status" value="1"/>
</dbReference>
<comment type="caution">
    <text evidence="13">The sequence shown here is derived from an EMBL/GenBank/DDBJ whole genome shotgun (WGS) entry which is preliminary data.</text>
</comment>
<protein>
    <submittedName>
        <fullName evidence="13">SDR family NAD(P)-dependent oxidoreductase</fullName>
    </submittedName>
</protein>
<evidence type="ECO:0000259" key="12">
    <source>
        <dbReference type="PROSITE" id="PS52019"/>
    </source>
</evidence>
<dbReference type="Pfam" id="PF21089">
    <property type="entry name" value="PKS_DH_N"/>
    <property type="match status" value="1"/>
</dbReference>
<evidence type="ECO:0000259" key="10">
    <source>
        <dbReference type="PROSITE" id="PS50075"/>
    </source>
</evidence>
<sequence length="2169" mass="225496">MASTSPQQVVAALRAALKENERLKAANARAEERAGEPMAIVGMGCRFPGGVSSPQDLWQLVADEVDAVGAFPTDRGWDLSHLFDPDPDHAGTSYVEQGGFLYDAARFDPEFFGISPREAHAIDPQQRLLLETAWEAFEHAGIDPTTLRGSRTGVFVGTMYDDYAARLSPAPEEYEAYLTIGSTGSVASGRISYTFGLQGPAITVDTACSSSLVALHLAVDSLRRGECSLALAGGATLMATPNSFVEFSRQRGLSKDGRCKSFAAAADGTAWAEGAGLLLVERLSDARRLGHPVLAVVRGSAVNQDGASNGLTAPNGPAQEALIKQALAGAGLSGADVDLLEAHGTGTPLGDPLEANALLATYGAARTSANPLYLGSLKSNIGHAQAAAGVGGLIKLTMALRHGVLPKTLHVDEPSPNVDWSTGTLELLTEAKAWPRVDRPRRAAVSSFGIGGTNAHVILEQAPEPVERPAEERAGKSLPAVPHVLSAATEAALRAQADRLHQHLTAEPSVTADGLAPLGLSLATTRAHLAHRAVLTAADRASLLTRLRALADDAADPEVVRGKAAEGRTAFLFAGQGSQRPGMGKDLYEAFPAYAAAFDAVCAVVDPQLAEPLAEVVLAAEGTPTADLLNRTEYTQPALFAVEVALFRLFESWGIRPDAVLGHSVGAFAAVHAAGVLSLADAAQLAVARGRIMQRLPAGGAMVALRTSEEEAVGLLAGYAGKVSLAAVNGPAATVLSGDKEALAAAVRPFEEAGGKATRLNVSHAFHSPLMEPALAEFRALAASLEFRSPELTVVSDLTGRAVEPDELADPDYWARHLLSTVRFQDGVRGLAADGCVRFLELGPSGDLTAMAADCLAGQRTAHELIPSLRRRHPETGTLLTALGRTHTSGGDVDWAAVFAGHGAHRVELPTYAFQRRPYWLDKRVVPGDVRSAGLVALDHPTLTAVAELPEPDGLLLTGRLSLATHAWLADHKVGDQVLVPGTALLDLAARSARAAGCDVVEELLLEAPLIVAEDTEVQLRVFLSAPDATGSRAVTVHSRREDDTDLGGWLRNASGSVAGATAEAAPADLTVWPPQGAEELAVAPDDLYADLAAKGLSYGPVFRGVKAVYQRGDEVFAEVALPDGKQPGAGGYGLHPALLDAALHPSAAGGLTDSPGGRTLLPYAWSNARTLGTADAALRVRLAPAGRNAISVDVADAAGKPVAAIGSLALRPAATASASDRDGLYVPSWEALSELPAAGDTELWAVLGDFADEAPHGVVTRRFADQASLSEALDEGEEAPEVILLPVAAGRADGIPDPAAVRDSLRHVLTTAQLVLADDRLSATRLVAVTRGAVAVDAEQPTGRLGPRSVWGLLRSAIAEHPGRFALLDEDGTAGSRAALAGAVAAAEPQLALRGGTAYRPALSTTAPGSTLRPPPNEPNWYLDYVAKSSFANLSFEPWPEIAEPLKEGQIRLRLRAAGLNFREALLALGVIHASVDADASDNGGGGEGAGVVVEVGPGVTDLKPGDRVMGLINGIGPNTVTDHRLVCRIPDGWSFRQAAAVPVTYLTAYYGLVDLARLGAGESVLVHAGAGGVGTAAVQIAEHLGATVYATASRGKWDALRAAGVAEERIASSRTLDFEQSFLGVSGGQGVDVVLNSLAGEFADASLRLLPRGGRFLEMGKTDRRDPAEVGARHPGVDYRAYDVREPGPDRIQGMLQELLELFLQGALQAPPISVWDIRRAPDAFRYLSEARHIGKVVLALSDPDEPYDTTRAALVTGGLGWLGRLVARHLVAEHGVRSVVLMGRGAPTQDARRDIDELRARGVDVRVVACDAADRDALAAALAGLAADGVRVGSVLHAAGVLDDGILADLTPESLDRSLRPKVDAALHLHELTEHLGLDAFVLFSSLAGTMGSPAQGGYAAGNSFLDGLVEYRRSIGRPGVSIAWGLWEGVGGMGAGLTDTDLTRLSRIGVAPLTPERGLELLDAAVRRDAPVAVAAAWHLAGLRDRLATGGTVPALLENLVPAPARGAEAATADAPAASAGTGDRLLDTVLQEVAAVLGHASGAVVDPHGAFDQIGFDSLTAVELRNRLGAATGVKLPATFIYDWPTTTELVAHLKAEQGRVTGAAGADGAAARPADPDRGPQALLDGITQLESVFAEVTGAQLGDAVRDTVTDRLTALLTKLGS</sequence>
<dbReference type="SMART" id="SM00827">
    <property type="entry name" value="PKS_AT"/>
    <property type="match status" value="1"/>
</dbReference>
<dbReference type="InterPro" id="IPR042104">
    <property type="entry name" value="PKS_dehydratase_sf"/>
</dbReference>
<dbReference type="InterPro" id="IPR032821">
    <property type="entry name" value="PKS_assoc"/>
</dbReference>
<dbReference type="Pfam" id="PF00109">
    <property type="entry name" value="ketoacyl-synt"/>
    <property type="match status" value="1"/>
</dbReference>
<dbReference type="RefSeq" id="WP_190120605.1">
    <property type="nucleotide sequence ID" value="NZ_BMVR01000032.1"/>
</dbReference>
<evidence type="ECO:0000256" key="5">
    <source>
        <dbReference type="ARBA" id="ARBA00022679"/>
    </source>
</evidence>
<accession>A0ABS0XIT7</accession>
<dbReference type="PROSITE" id="PS00606">
    <property type="entry name" value="KS3_1"/>
    <property type="match status" value="1"/>
</dbReference>
<feature type="region of interest" description="N-terminal hotdog fold" evidence="9">
    <location>
        <begin position="940"/>
        <end position="1065"/>
    </location>
</feature>
<name>A0ABS0XIT7_9ACTN</name>
<dbReference type="Pfam" id="PF13602">
    <property type="entry name" value="ADH_zinc_N_2"/>
    <property type="match status" value="1"/>
</dbReference>
<dbReference type="InterPro" id="IPR049551">
    <property type="entry name" value="PKS_DH_C"/>
</dbReference>
<dbReference type="Gene3D" id="1.10.1200.10">
    <property type="entry name" value="ACP-like"/>
    <property type="match status" value="1"/>
</dbReference>
<dbReference type="CDD" id="cd00833">
    <property type="entry name" value="PKS"/>
    <property type="match status" value="1"/>
</dbReference>
<dbReference type="InterPro" id="IPR006162">
    <property type="entry name" value="Ppantetheine_attach_site"/>
</dbReference>
<dbReference type="InterPro" id="IPR020807">
    <property type="entry name" value="PKS_DH"/>
</dbReference>
<evidence type="ECO:0000256" key="3">
    <source>
        <dbReference type="ARBA" id="ARBA00022450"/>
    </source>
</evidence>
<dbReference type="SMART" id="SM00823">
    <property type="entry name" value="PKS_PP"/>
    <property type="match status" value="1"/>
</dbReference>
<dbReference type="EMBL" id="JAEKOZ010000051">
    <property type="protein sequence ID" value="MBJ3813134.1"/>
    <property type="molecule type" value="Genomic_DNA"/>
</dbReference>
<evidence type="ECO:0000256" key="2">
    <source>
        <dbReference type="ARBA" id="ARBA00004792"/>
    </source>
</evidence>
<keyword evidence="14" id="KW-1185">Reference proteome</keyword>
<dbReference type="Proteomes" id="UP000634780">
    <property type="component" value="Unassembled WGS sequence"/>
</dbReference>
<dbReference type="InterPro" id="IPR057326">
    <property type="entry name" value="KR_dom"/>
</dbReference>
<dbReference type="Gene3D" id="3.90.180.10">
    <property type="entry name" value="Medium-chain alcohol dehydrogenases, catalytic domain"/>
    <property type="match status" value="1"/>
</dbReference>
<dbReference type="InterPro" id="IPR013968">
    <property type="entry name" value="PKS_KR"/>
</dbReference>
<dbReference type="Gene3D" id="3.30.70.3290">
    <property type="match status" value="1"/>
</dbReference>
<dbReference type="Gene3D" id="3.40.50.720">
    <property type="entry name" value="NAD(P)-binding Rossmann-like Domain"/>
    <property type="match status" value="1"/>
</dbReference>
<evidence type="ECO:0000256" key="6">
    <source>
        <dbReference type="ARBA" id="ARBA00023194"/>
    </source>
</evidence>
<dbReference type="Pfam" id="PF08990">
    <property type="entry name" value="Docking"/>
    <property type="match status" value="1"/>
</dbReference>
<dbReference type="Pfam" id="PF08240">
    <property type="entry name" value="ADH_N"/>
    <property type="match status" value="1"/>
</dbReference>
<dbReference type="SUPFAM" id="SSF52151">
    <property type="entry name" value="FabD/lysophospholipase-like"/>
    <property type="match status" value="1"/>
</dbReference>
<comment type="cofactor">
    <cofactor evidence="1">
        <name>pantetheine 4'-phosphate</name>
        <dbReference type="ChEBI" id="CHEBI:47942"/>
    </cofactor>
</comment>
<evidence type="ECO:0000259" key="11">
    <source>
        <dbReference type="PROSITE" id="PS52004"/>
    </source>
</evidence>
<dbReference type="SMART" id="SM00822">
    <property type="entry name" value="PKS_KR"/>
    <property type="match status" value="1"/>
</dbReference>
<gene>
    <name evidence="13" type="ORF">JGB26_39790</name>
</gene>
<dbReference type="Pfam" id="PF16197">
    <property type="entry name" value="KAsynt_C_assoc"/>
    <property type="match status" value="1"/>
</dbReference>
<dbReference type="SUPFAM" id="SSF50129">
    <property type="entry name" value="GroES-like"/>
    <property type="match status" value="1"/>
</dbReference>
<dbReference type="InterPro" id="IPR013154">
    <property type="entry name" value="ADH-like_N"/>
</dbReference>
<dbReference type="SMART" id="SM00825">
    <property type="entry name" value="PKS_KS"/>
    <property type="match status" value="1"/>
</dbReference>
<dbReference type="InterPro" id="IPR015083">
    <property type="entry name" value="NorB/c/GfsB-D-like_docking"/>
</dbReference>
<dbReference type="SUPFAM" id="SSF51735">
    <property type="entry name" value="NAD(P)-binding Rossmann-fold domains"/>
    <property type="match status" value="3"/>
</dbReference>
<dbReference type="CDD" id="cd05195">
    <property type="entry name" value="enoyl_red"/>
    <property type="match status" value="1"/>
</dbReference>
<dbReference type="InterPro" id="IPR016035">
    <property type="entry name" value="Acyl_Trfase/lysoPLipase"/>
</dbReference>
<dbReference type="InterPro" id="IPR050091">
    <property type="entry name" value="PKS_NRPS_Biosynth_Enz"/>
</dbReference>
<dbReference type="SUPFAM" id="SSF47336">
    <property type="entry name" value="ACP-like"/>
    <property type="match status" value="1"/>
</dbReference>
<dbReference type="InterPro" id="IPR014031">
    <property type="entry name" value="Ketoacyl_synth_C"/>
</dbReference>
<dbReference type="Pfam" id="PF08659">
    <property type="entry name" value="KR"/>
    <property type="match status" value="1"/>
</dbReference>
<evidence type="ECO:0000256" key="9">
    <source>
        <dbReference type="PROSITE-ProRule" id="PRU01363"/>
    </source>
</evidence>
<feature type="domain" description="Carrier" evidence="10">
    <location>
        <begin position="2028"/>
        <end position="2103"/>
    </location>
</feature>
<dbReference type="SUPFAM" id="SSF55048">
    <property type="entry name" value="Probable ACP-binding domain of malonyl-CoA ACP transacylase"/>
    <property type="match status" value="1"/>
</dbReference>
<dbReference type="PROSITE" id="PS00012">
    <property type="entry name" value="PHOSPHOPANTETHEINE"/>
    <property type="match status" value="1"/>
</dbReference>
<feature type="active site" description="Proton acceptor; for dehydratase activity" evidence="9">
    <location>
        <position position="972"/>
    </location>
</feature>
<organism evidence="13 14">
    <name type="scientific">Streptomyces flavofungini</name>
    <dbReference type="NCBI Taxonomy" id="68200"/>
    <lineage>
        <taxon>Bacteria</taxon>
        <taxon>Bacillati</taxon>
        <taxon>Actinomycetota</taxon>
        <taxon>Actinomycetes</taxon>
        <taxon>Kitasatosporales</taxon>
        <taxon>Streptomycetaceae</taxon>
        <taxon>Streptomyces</taxon>
    </lineage>
</organism>
<dbReference type="InterPro" id="IPR049552">
    <property type="entry name" value="PKS_DH_N"/>
</dbReference>
<dbReference type="InterPro" id="IPR014043">
    <property type="entry name" value="Acyl_transferase_dom"/>
</dbReference>
<dbReference type="InterPro" id="IPR020806">
    <property type="entry name" value="PKS_PP-bd"/>
</dbReference>
<feature type="domain" description="PKS/mFAS DH" evidence="12">
    <location>
        <begin position="940"/>
        <end position="1220"/>
    </location>
</feature>
<dbReference type="Pfam" id="PF14765">
    <property type="entry name" value="PS-DH"/>
    <property type="match status" value="1"/>
</dbReference>
<keyword evidence="8" id="KW-0012">Acyltransferase</keyword>
<dbReference type="InterPro" id="IPR016036">
    <property type="entry name" value="Malonyl_transacylase_ACP-bd"/>
</dbReference>
<feature type="domain" description="Ketosynthase family 3 (KS3)" evidence="11">
    <location>
        <begin position="35"/>
        <end position="461"/>
    </location>
</feature>
<dbReference type="InterPro" id="IPR014030">
    <property type="entry name" value="Ketoacyl_synth_N"/>
</dbReference>
<dbReference type="Pfam" id="PF02801">
    <property type="entry name" value="Ketoacyl-synt_C"/>
    <property type="match status" value="1"/>
</dbReference>